<proteinExistence type="predicted"/>
<accession>A0A225V4A4</accession>
<feature type="compositionally biased region" description="Low complexity" evidence="1">
    <location>
        <begin position="108"/>
        <end position="123"/>
    </location>
</feature>
<name>A0A225V4A4_9STRA</name>
<dbReference type="AlphaFoldDB" id="A0A225V4A4"/>
<reference evidence="3" key="1">
    <citation type="submission" date="2017-03" db="EMBL/GenBank/DDBJ databases">
        <title>Phytopthora megakarya and P. palmivora, two closely related causual agents of cacao black pod achieved similar genome size and gene model numbers by different mechanisms.</title>
        <authorList>
            <person name="Ali S."/>
            <person name="Shao J."/>
            <person name="Larry D.J."/>
            <person name="Kronmiller B."/>
            <person name="Shen D."/>
            <person name="Strem M.D."/>
            <person name="Melnick R.L."/>
            <person name="Guiltinan M.J."/>
            <person name="Tyler B.M."/>
            <person name="Meinhardt L.W."/>
            <person name="Bailey B.A."/>
        </authorList>
    </citation>
    <scope>NUCLEOTIDE SEQUENCE [LARGE SCALE GENOMIC DNA]</scope>
    <source>
        <strain evidence="3">zdho120</strain>
    </source>
</reference>
<feature type="region of interest" description="Disordered" evidence="1">
    <location>
        <begin position="318"/>
        <end position="337"/>
    </location>
</feature>
<feature type="region of interest" description="Disordered" evidence="1">
    <location>
        <begin position="1"/>
        <end position="37"/>
    </location>
</feature>
<feature type="region of interest" description="Disordered" evidence="1">
    <location>
        <begin position="216"/>
        <end position="242"/>
    </location>
</feature>
<feature type="compositionally biased region" description="Low complexity" evidence="1">
    <location>
        <begin position="75"/>
        <end position="88"/>
    </location>
</feature>
<feature type="compositionally biased region" description="Acidic residues" evidence="1">
    <location>
        <begin position="218"/>
        <end position="232"/>
    </location>
</feature>
<evidence type="ECO:0000313" key="2">
    <source>
        <dbReference type="EMBL" id="OWY99239.1"/>
    </source>
</evidence>
<evidence type="ECO:0000313" key="3">
    <source>
        <dbReference type="Proteomes" id="UP000198211"/>
    </source>
</evidence>
<dbReference type="Proteomes" id="UP000198211">
    <property type="component" value="Unassembled WGS sequence"/>
</dbReference>
<organism evidence="2 3">
    <name type="scientific">Phytophthora megakarya</name>
    <dbReference type="NCBI Taxonomy" id="4795"/>
    <lineage>
        <taxon>Eukaryota</taxon>
        <taxon>Sar</taxon>
        <taxon>Stramenopiles</taxon>
        <taxon>Oomycota</taxon>
        <taxon>Peronosporomycetes</taxon>
        <taxon>Peronosporales</taxon>
        <taxon>Peronosporaceae</taxon>
        <taxon>Phytophthora</taxon>
    </lineage>
</organism>
<evidence type="ECO:0000256" key="1">
    <source>
        <dbReference type="SAM" id="MobiDB-lite"/>
    </source>
</evidence>
<feature type="region of interest" description="Disordered" evidence="1">
    <location>
        <begin position="279"/>
        <end position="304"/>
    </location>
</feature>
<protein>
    <submittedName>
        <fullName evidence="2">Uncharacterized protein</fullName>
    </submittedName>
</protein>
<keyword evidence="3" id="KW-1185">Reference proteome</keyword>
<gene>
    <name evidence="2" type="ORF">PHMEG_00029791</name>
</gene>
<comment type="caution">
    <text evidence="2">The sequence shown here is derived from an EMBL/GenBank/DDBJ whole genome shotgun (WGS) entry which is preliminary data.</text>
</comment>
<dbReference type="EMBL" id="NBNE01008669">
    <property type="protein sequence ID" value="OWY99239.1"/>
    <property type="molecule type" value="Genomic_DNA"/>
</dbReference>
<sequence length="522" mass="57768">MKASPPRARRQTVGDEGLGSFRNHPFKRAPPPVPPYQAYAAAVYDNVEEMQEDDTADIAVLSEDEPLASSRRRANTTSSMSTSTRLSNILNPLSRMTLRWTEQSNDNGSTKATGSSTASASSTPDLMDTPPPLVTPPAIMDLASSFLDVDTDDTDEFLRPTFEASGMSINSLMAGTPPIPAGLTLDMLPTEYETPAIPPHLRDVLLHNQNQQKSLMFGEDDENESEIDDDDASSTADDYVEDPFNQSVNIDSIRQTREQALANFEASILDPNRRIPRSRTTEVPKRVGGSARNIRGMSSPPRMHSQVIRPRNGTVPDACHAGGATASGDSNNNDDQSAPMYHGQELHLAFKTTTGQITKVQGHPKRRGGHTNPFSRRVRCYGVQPYDTLEDGDTLRIIGHTTDGLLRGGDCVSFARTDGTVLRMQKMSKKLTFSNKIDVRAKFIITGVPDRTPVTSTSKFYLQSVYDRKKTVGFLPSRRDNHPGCLAMYVHRNAEDKVEPIQFFKRHTGQSLVFWHHPQQWV</sequence>
<feature type="region of interest" description="Disordered" evidence="1">
    <location>
        <begin position="61"/>
        <end position="132"/>
    </location>
</feature>
<dbReference type="OrthoDB" id="161987at2759"/>
<feature type="compositionally biased region" description="Polar residues" evidence="1">
    <location>
        <begin position="327"/>
        <end position="336"/>
    </location>
</feature>